<evidence type="ECO:0000313" key="1">
    <source>
        <dbReference type="EMBL" id="KAF3543942.1"/>
    </source>
</evidence>
<keyword evidence="2" id="KW-1185">Reference proteome</keyword>
<dbReference type="EMBL" id="QGKV02000832">
    <property type="protein sequence ID" value="KAF3543942.1"/>
    <property type="molecule type" value="Genomic_DNA"/>
</dbReference>
<sequence length="126" mass="14033">MRTTLAVSARASGLNFRLDEKKLKLKGVISFPLHGSFASSETRASSSSVAISKAVQKFEDANTEKLELAITNTFIALPWKANEKNRANKRLPPSCPHASKDGPQLRACWKQYKRHKPARFLKIIIA</sequence>
<dbReference type="Proteomes" id="UP000266723">
    <property type="component" value="Unassembled WGS sequence"/>
</dbReference>
<evidence type="ECO:0000313" key="2">
    <source>
        <dbReference type="Proteomes" id="UP000266723"/>
    </source>
</evidence>
<organism evidence="1 2">
    <name type="scientific">Brassica cretica</name>
    <name type="common">Mustard</name>
    <dbReference type="NCBI Taxonomy" id="69181"/>
    <lineage>
        <taxon>Eukaryota</taxon>
        <taxon>Viridiplantae</taxon>
        <taxon>Streptophyta</taxon>
        <taxon>Embryophyta</taxon>
        <taxon>Tracheophyta</taxon>
        <taxon>Spermatophyta</taxon>
        <taxon>Magnoliopsida</taxon>
        <taxon>eudicotyledons</taxon>
        <taxon>Gunneridae</taxon>
        <taxon>Pentapetalae</taxon>
        <taxon>rosids</taxon>
        <taxon>malvids</taxon>
        <taxon>Brassicales</taxon>
        <taxon>Brassicaceae</taxon>
        <taxon>Brassiceae</taxon>
        <taxon>Brassica</taxon>
    </lineage>
</organism>
<accession>A0ABQ7BXA3</accession>
<name>A0ABQ7BXA3_BRACR</name>
<comment type="caution">
    <text evidence="1">The sequence shown here is derived from an EMBL/GenBank/DDBJ whole genome shotgun (WGS) entry which is preliminary data.</text>
</comment>
<gene>
    <name evidence="1" type="ORF">DY000_02002374</name>
</gene>
<proteinExistence type="predicted"/>
<protein>
    <submittedName>
        <fullName evidence="1">Uncharacterized protein</fullName>
    </submittedName>
</protein>
<reference evidence="1 2" key="1">
    <citation type="journal article" date="2020" name="BMC Genomics">
        <title>Intraspecific diversification of the crop wild relative Brassica cretica Lam. using demographic model selection.</title>
        <authorList>
            <person name="Kioukis A."/>
            <person name="Michalopoulou V.A."/>
            <person name="Briers L."/>
            <person name="Pirintsos S."/>
            <person name="Studholme D.J."/>
            <person name="Pavlidis P."/>
            <person name="Sarris P.F."/>
        </authorList>
    </citation>
    <scope>NUCLEOTIDE SEQUENCE [LARGE SCALE GENOMIC DNA]</scope>
    <source>
        <strain evidence="2">cv. PFS-1207/04</strain>
    </source>
</reference>